<dbReference type="RefSeq" id="WP_381198442.1">
    <property type="nucleotide sequence ID" value="NZ_JBHSFE010000016.1"/>
</dbReference>
<dbReference type="Proteomes" id="UP001595993">
    <property type="component" value="Unassembled WGS sequence"/>
</dbReference>
<evidence type="ECO:0000313" key="2">
    <source>
        <dbReference type="Proteomes" id="UP001595993"/>
    </source>
</evidence>
<reference evidence="2" key="1">
    <citation type="journal article" date="2019" name="Int. J. Syst. Evol. Microbiol.">
        <title>The Global Catalogue of Microorganisms (GCM) 10K type strain sequencing project: providing services to taxonomists for standard genome sequencing and annotation.</title>
        <authorList>
            <consortium name="The Broad Institute Genomics Platform"/>
            <consortium name="The Broad Institute Genome Sequencing Center for Infectious Disease"/>
            <person name="Wu L."/>
            <person name="Ma J."/>
        </authorList>
    </citation>
    <scope>NUCLEOTIDE SEQUENCE [LARGE SCALE GENOMIC DNA]</scope>
    <source>
        <strain evidence="2">CGMCC 4.7139</strain>
    </source>
</reference>
<name>A0ABV9G832_9ACTN</name>
<evidence type="ECO:0008006" key="3">
    <source>
        <dbReference type="Google" id="ProtNLM"/>
    </source>
</evidence>
<dbReference type="CDD" id="cd07970">
    <property type="entry name" value="OBF_DNA_ligase_LigC"/>
    <property type="match status" value="1"/>
</dbReference>
<comment type="caution">
    <text evidence="1">The sequence shown here is derived from an EMBL/GenBank/DDBJ whole genome shotgun (WGS) entry which is preliminary data.</text>
</comment>
<sequence>MQRRLKYRTRNTAEAVIGAVTGSVIRPETVLLGRYTTDGHFLLVARSTPLAPRLRAELGGGLLTPAGADHPWRDVHFTSHWGSREPLAFTPVAPQLVAEFHGDTAVDRGRWRHPVTLHRLRIDLTPDDVPLYGAERPSVDPDRPAAE</sequence>
<keyword evidence="2" id="KW-1185">Reference proteome</keyword>
<organism evidence="1 2">
    <name type="scientific">Streptomyces maoxianensis</name>
    <dbReference type="NCBI Taxonomy" id="1459942"/>
    <lineage>
        <taxon>Bacteria</taxon>
        <taxon>Bacillati</taxon>
        <taxon>Actinomycetota</taxon>
        <taxon>Actinomycetes</taxon>
        <taxon>Kitasatosporales</taxon>
        <taxon>Streptomycetaceae</taxon>
        <taxon>Streptomyces</taxon>
    </lineage>
</organism>
<dbReference type="InterPro" id="IPR012340">
    <property type="entry name" value="NA-bd_OB-fold"/>
</dbReference>
<dbReference type="EMBL" id="JBHSFE010000016">
    <property type="protein sequence ID" value="MFC4610440.1"/>
    <property type="molecule type" value="Genomic_DNA"/>
</dbReference>
<accession>A0ABV9G832</accession>
<evidence type="ECO:0000313" key="1">
    <source>
        <dbReference type="EMBL" id="MFC4610440.1"/>
    </source>
</evidence>
<gene>
    <name evidence="1" type="ORF">ACFO9E_21925</name>
</gene>
<protein>
    <recommendedName>
        <fullName evidence="3">ATP-dependent DNA ligase</fullName>
    </recommendedName>
</protein>
<dbReference type="Gene3D" id="2.40.50.140">
    <property type="entry name" value="Nucleic acid-binding proteins"/>
    <property type="match status" value="1"/>
</dbReference>
<proteinExistence type="predicted"/>
<dbReference type="InterPro" id="IPR044117">
    <property type="entry name" value="OBF_LigC-like"/>
</dbReference>